<proteinExistence type="predicted"/>
<dbReference type="RefSeq" id="WP_079550552.1">
    <property type="nucleotide sequence ID" value="NZ_LT670847.1"/>
</dbReference>
<protein>
    <submittedName>
        <fullName evidence="2">DNA replication terminus site binding protein</fullName>
    </submittedName>
</protein>
<dbReference type="STRING" id="29571.SAMN05878437_0206"/>
<dbReference type="AlphaFoldDB" id="A0A1M7EGE5"/>
<organism evidence="2 3">
    <name type="scientific">Vreelandella subglaciescola</name>
    <dbReference type="NCBI Taxonomy" id="29571"/>
    <lineage>
        <taxon>Bacteria</taxon>
        <taxon>Pseudomonadati</taxon>
        <taxon>Pseudomonadota</taxon>
        <taxon>Gammaproteobacteria</taxon>
        <taxon>Oceanospirillales</taxon>
        <taxon>Halomonadaceae</taxon>
        <taxon>Vreelandella</taxon>
    </lineage>
</organism>
<evidence type="ECO:0000313" key="3">
    <source>
        <dbReference type="Proteomes" id="UP000190911"/>
    </source>
</evidence>
<dbReference type="GO" id="GO:0003677">
    <property type="term" value="F:DNA binding"/>
    <property type="evidence" value="ECO:0007669"/>
    <property type="project" value="InterPro"/>
</dbReference>
<dbReference type="GO" id="GO:0005737">
    <property type="term" value="C:cytoplasm"/>
    <property type="evidence" value="ECO:0007669"/>
    <property type="project" value="InterPro"/>
</dbReference>
<evidence type="ECO:0000256" key="1">
    <source>
        <dbReference type="SAM" id="MobiDB-lite"/>
    </source>
</evidence>
<dbReference type="InParanoid" id="A0A1M7EGE5"/>
<accession>A0A1M7EGE5</accession>
<name>A0A1M7EGE5_9GAMM</name>
<dbReference type="EMBL" id="LT670847">
    <property type="protein sequence ID" value="SHL90861.1"/>
    <property type="molecule type" value="Genomic_DNA"/>
</dbReference>
<feature type="compositionally biased region" description="Basic and acidic residues" evidence="1">
    <location>
        <begin position="265"/>
        <end position="279"/>
    </location>
</feature>
<reference evidence="2 3" key="1">
    <citation type="submission" date="2016-11" db="EMBL/GenBank/DDBJ databases">
        <authorList>
            <person name="Jaros S."/>
            <person name="Januszkiewicz K."/>
            <person name="Wedrychowicz H."/>
        </authorList>
    </citation>
    <scope>NUCLEOTIDE SEQUENCE [LARGE SCALE GENOMIC DNA]</scope>
    <source>
        <strain evidence="2 3">ACAM 12</strain>
    </source>
</reference>
<dbReference type="Proteomes" id="UP000190911">
    <property type="component" value="Chromosome I"/>
</dbReference>
<dbReference type="GO" id="GO:0006274">
    <property type="term" value="P:DNA replication termination"/>
    <property type="evidence" value="ECO:0007669"/>
    <property type="project" value="InterPro"/>
</dbReference>
<dbReference type="OrthoDB" id="6354133at2"/>
<gene>
    <name evidence="2" type="ORF">SAMN05878437_0206</name>
</gene>
<sequence length="293" mass="33010">MPSPPDAQQLDYQLLHRLDNCFDDVLTALTQVTARFAEGSASAWTLDGTSADADWLNTALFDMWHQQGQDGRETRNYVGLIAADDELMQAVLKANAAKSAFSECLQAIKQQAPALLSESRSRLPGRHPQVEAVLERNGLARLHLKQCWRHLPVAEAPVSRVRFAWYSSGRSIKRLSVQEVEKKLLALDSEAAHVRIQLRKLAGIPSAEPLAQVQPQAPLMRANLFFTEPLEDGHTRRALNVAMPIFMPSEDGRLPHTNLPPLTPPEKRTRAKRRDEKLESEPFLPSLRVYRYR</sequence>
<dbReference type="InterPro" id="IPR036381">
    <property type="entry name" value="Tus_dom1"/>
</dbReference>
<evidence type="ECO:0000313" key="2">
    <source>
        <dbReference type="EMBL" id="SHL90861.1"/>
    </source>
</evidence>
<feature type="region of interest" description="Disordered" evidence="1">
    <location>
        <begin position="250"/>
        <end position="279"/>
    </location>
</feature>
<keyword evidence="3" id="KW-1185">Reference proteome</keyword>
<dbReference type="Gene3D" id="3.50.14.10">
    <property type="entry name" value="Replication terminator Tus, domain 1 superfamily/Replication terminator Tus"/>
    <property type="match status" value="1"/>
</dbReference>